<dbReference type="EMBL" id="LQOF01000306">
    <property type="protein sequence ID" value="KXT67133.1"/>
    <property type="molecule type" value="Genomic_DNA"/>
</dbReference>
<protein>
    <submittedName>
        <fullName evidence="1">Putative EsaC protein like protein</fullName>
    </submittedName>
    <submittedName>
        <fullName evidence="2">Putative EsaC-like protein (Listeria type 3)</fullName>
    </submittedName>
</protein>
<dbReference type="Proteomes" id="UP000070198">
    <property type="component" value="Unassembled WGS sequence"/>
</dbReference>
<evidence type="ECO:0000313" key="1">
    <source>
        <dbReference type="EMBL" id="KXT67133.1"/>
    </source>
</evidence>
<dbReference type="Pfam" id="PF13780">
    <property type="entry name" value="DUF4176"/>
    <property type="match status" value="1"/>
</dbReference>
<dbReference type="RefSeq" id="WP_061458933.1">
    <property type="nucleotide sequence ID" value="NZ_KQ968749.1"/>
</dbReference>
<sequence length="100" mass="11703">MSKELLPLGSVVYLQEGTEKIMIVGRGIVFIDQDTNEEVYTDYMGCLYPSGINPENTIFFNEENIDKVIFEGLQDEDEERFLELYDEWEEKLNTPKKIIE</sequence>
<dbReference type="PATRIC" id="fig|315405.11.peg.1764"/>
<dbReference type="InterPro" id="IPR025233">
    <property type="entry name" value="DUF4176"/>
</dbReference>
<name>A0A139QPV4_9STRE</name>
<dbReference type="EMBL" id="LQXV01000384">
    <property type="protein sequence ID" value="KXU04411.1"/>
    <property type="molecule type" value="Genomic_DNA"/>
</dbReference>
<gene>
    <name evidence="1" type="ORF">SGADD02_01501</name>
    <name evidence="2" type="ORF">SGADD03_01854</name>
</gene>
<organism evidence="2 4">
    <name type="scientific">Streptococcus gallolyticus</name>
    <dbReference type="NCBI Taxonomy" id="315405"/>
    <lineage>
        <taxon>Bacteria</taxon>
        <taxon>Bacillati</taxon>
        <taxon>Bacillota</taxon>
        <taxon>Bacilli</taxon>
        <taxon>Lactobacillales</taxon>
        <taxon>Streptococcaceae</taxon>
        <taxon>Streptococcus</taxon>
    </lineage>
</organism>
<evidence type="ECO:0000313" key="2">
    <source>
        <dbReference type="EMBL" id="KXU04411.1"/>
    </source>
</evidence>
<proteinExistence type="predicted"/>
<dbReference type="Proteomes" id="UP000071927">
    <property type="component" value="Unassembled WGS sequence"/>
</dbReference>
<evidence type="ECO:0000313" key="3">
    <source>
        <dbReference type="Proteomes" id="UP000070198"/>
    </source>
</evidence>
<comment type="caution">
    <text evidence="2">The sequence shown here is derived from an EMBL/GenBank/DDBJ whole genome shotgun (WGS) entry which is preliminary data.</text>
</comment>
<reference evidence="3 4" key="1">
    <citation type="submission" date="2016-01" db="EMBL/GenBank/DDBJ databases">
        <title>Highly variable Streptococcus oralis are common among viridans streptococci isolated from primates.</title>
        <authorList>
            <person name="Denapaite D."/>
            <person name="Rieger M."/>
            <person name="Koendgen S."/>
            <person name="Brueckner R."/>
            <person name="Ochigava I."/>
            <person name="Kappeler P."/>
            <person name="Maetz-Rensing K."/>
            <person name="Leendertz F."/>
            <person name="Hakenbeck R."/>
        </authorList>
    </citation>
    <scope>NUCLEOTIDE SEQUENCE [LARGE SCALE GENOMIC DNA]</scope>
    <source>
        <strain evidence="1 3">DD02</strain>
        <strain evidence="2 4">DD03</strain>
    </source>
</reference>
<accession>A0A139QPV4</accession>
<evidence type="ECO:0000313" key="4">
    <source>
        <dbReference type="Proteomes" id="UP000071927"/>
    </source>
</evidence>
<dbReference type="AlphaFoldDB" id="A0A139QPV4"/>